<proteinExistence type="predicted"/>
<keyword evidence="1" id="KW-0805">Transcription regulation</keyword>
<dbReference type="EMBL" id="OMOR01000002">
    <property type="protein sequence ID" value="SPH27454.1"/>
    <property type="molecule type" value="Genomic_DNA"/>
</dbReference>
<dbReference type="GO" id="GO:0003700">
    <property type="term" value="F:DNA-binding transcription factor activity"/>
    <property type="evidence" value="ECO:0007669"/>
    <property type="project" value="InterPro"/>
</dbReference>
<evidence type="ECO:0000256" key="2">
    <source>
        <dbReference type="ARBA" id="ARBA00023125"/>
    </source>
</evidence>
<evidence type="ECO:0000313" key="6">
    <source>
        <dbReference type="Proteomes" id="UP000244880"/>
    </source>
</evidence>
<accession>A0A2R8BPB9</accession>
<dbReference type="CDD" id="cd07377">
    <property type="entry name" value="WHTH_GntR"/>
    <property type="match status" value="1"/>
</dbReference>
<dbReference type="Gene3D" id="1.10.10.10">
    <property type="entry name" value="Winged helix-like DNA-binding domain superfamily/Winged helix DNA-binding domain"/>
    <property type="match status" value="1"/>
</dbReference>
<dbReference type="SMART" id="SM00345">
    <property type="entry name" value="HTH_GNTR"/>
    <property type="match status" value="1"/>
</dbReference>
<evidence type="ECO:0000256" key="1">
    <source>
        <dbReference type="ARBA" id="ARBA00023015"/>
    </source>
</evidence>
<protein>
    <submittedName>
        <fullName evidence="5">Transcriptional regulator of 2-aminoethylphosphonate degradation operons</fullName>
    </submittedName>
</protein>
<reference evidence="5 6" key="1">
    <citation type="submission" date="2018-03" db="EMBL/GenBank/DDBJ databases">
        <authorList>
            <person name="Keele B.F."/>
        </authorList>
    </citation>
    <scope>NUCLEOTIDE SEQUENCE [LARGE SCALE GENOMIC DNA]</scope>
    <source>
        <strain evidence="5 6">CECT 8599</strain>
    </source>
</reference>
<dbReference type="Gene3D" id="3.40.1410.10">
    <property type="entry name" value="Chorismate lyase-like"/>
    <property type="match status" value="1"/>
</dbReference>
<dbReference type="InterPro" id="IPR050679">
    <property type="entry name" value="Bact_HTH_transcr_reg"/>
</dbReference>
<evidence type="ECO:0000256" key="3">
    <source>
        <dbReference type="ARBA" id="ARBA00023163"/>
    </source>
</evidence>
<dbReference type="InterPro" id="IPR036390">
    <property type="entry name" value="WH_DNA-bd_sf"/>
</dbReference>
<dbReference type="InterPro" id="IPR011663">
    <property type="entry name" value="UTRA"/>
</dbReference>
<dbReference type="PANTHER" id="PTHR44846">
    <property type="entry name" value="MANNOSYL-D-GLYCERATE TRANSPORT/METABOLISM SYSTEM REPRESSOR MNGR-RELATED"/>
    <property type="match status" value="1"/>
</dbReference>
<dbReference type="OrthoDB" id="7173258at2"/>
<dbReference type="Pfam" id="PF07702">
    <property type="entry name" value="UTRA"/>
    <property type="match status" value="1"/>
</dbReference>
<gene>
    <name evidence="5" type="primary">phnR</name>
    <name evidence="5" type="ORF">ASD8599_03920</name>
</gene>
<dbReference type="Proteomes" id="UP000244880">
    <property type="component" value="Unassembled WGS sequence"/>
</dbReference>
<dbReference type="Pfam" id="PF00392">
    <property type="entry name" value="GntR"/>
    <property type="match status" value="1"/>
</dbReference>
<dbReference type="InterPro" id="IPR000524">
    <property type="entry name" value="Tscrpt_reg_HTH_GntR"/>
</dbReference>
<dbReference type="PROSITE" id="PS50949">
    <property type="entry name" value="HTH_GNTR"/>
    <property type="match status" value="1"/>
</dbReference>
<dbReference type="AlphaFoldDB" id="A0A2R8BPB9"/>
<dbReference type="SUPFAM" id="SSF46785">
    <property type="entry name" value="Winged helix' DNA-binding domain"/>
    <property type="match status" value="1"/>
</dbReference>
<name>A0A2R8BPB9_9RHOB</name>
<dbReference type="InterPro" id="IPR036388">
    <property type="entry name" value="WH-like_DNA-bd_sf"/>
</dbReference>
<feature type="domain" description="HTH gntR-type" evidence="4">
    <location>
        <begin position="16"/>
        <end position="84"/>
    </location>
</feature>
<keyword evidence="3" id="KW-0804">Transcription</keyword>
<sequence length="263" mass="28909">MDGQGNTGRKGDPSPRPRFLQIADDIRVQIADGALKEHNILPSERSVSQTYGVSRMTGRRALEALESEGLVYSSDRRGRFVSPKRLTYNVSNMVSFVGTAQTNDVDLKIEVTDTAKTTADTQLAAALEQPVGTEILQYVRLFRTCAHPIFVETEYLLADRFPDFLDHDLAQSTTQILANRYGTSASTGDIVIRMRGAGASEAELLNIAASHAVIELEQVIRDGAGVPFCFGRQVWRGEMAEFSAHAIVNGRNDRTPSRQGYTT</sequence>
<evidence type="ECO:0000313" key="5">
    <source>
        <dbReference type="EMBL" id="SPH27454.1"/>
    </source>
</evidence>
<keyword evidence="2" id="KW-0238">DNA-binding</keyword>
<dbReference type="InterPro" id="IPR028978">
    <property type="entry name" value="Chorismate_lyase_/UTRA_dom_sf"/>
</dbReference>
<evidence type="ECO:0000259" key="4">
    <source>
        <dbReference type="PROSITE" id="PS50949"/>
    </source>
</evidence>
<dbReference type="RefSeq" id="WP_108830391.1">
    <property type="nucleotide sequence ID" value="NZ_OMOR01000002.1"/>
</dbReference>
<keyword evidence="6" id="KW-1185">Reference proteome</keyword>
<dbReference type="GO" id="GO:0003677">
    <property type="term" value="F:DNA binding"/>
    <property type="evidence" value="ECO:0007669"/>
    <property type="project" value="UniProtKB-KW"/>
</dbReference>
<organism evidence="5 6">
    <name type="scientific">Ascidiaceihabitans donghaensis</name>
    <dbReference type="NCBI Taxonomy" id="1510460"/>
    <lineage>
        <taxon>Bacteria</taxon>
        <taxon>Pseudomonadati</taxon>
        <taxon>Pseudomonadota</taxon>
        <taxon>Alphaproteobacteria</taxon>
        <taxon>Rhodobacterales</taxon>
        <taxon>Paracoccaceae</taxon>
        <taxon>Ascidiaceihabitans</taxon>
    </lineage>
</organism>
<dbReference type="GO" id="GO:0045892">
    <property type="term" value="P:negative regulation of DNA-templated transcription"/>
    <property type="evidence" value="ECO:0007669"/>
    <property type="project" value="TreeGrafter"/>
</dbReference>
<dbReference type="SUPFAM" id="SSF64288">
    <property type="entry name" value="Chorismate lyase-like"/>
    <property type="match status" value="1"/>
</dbReference>
<dbReference type="SMART" id="SM00866">
    <property type="entry name" value="UTRA"/>
    <property type="match status" value="1"/>
</dbReference>
<dbReference type="PANTHER" id="PTHR44846:SF1">
    <property type="entry name" value="MANNOSYL-D-GLYCERATE TRANSPORT_METABOLISM SYSTEM REPRESSOR MNGR-RELATED"/>
    <property type="match status" value="1"/>
</dbReference>
<dbReference type="PRINTS" id="PR00035">
    <property type="entry name" value="HTHGNTR"/>
</dbReference>